<dbReference type="NCBIfam" id="NF038070">
    <property type="entry name" value="LmbU_fam_TF"/>
    <property type="match status" value="1"/>
</dbReference>
<evidence type="ECO:0000313" key="3">
    <source>
        <dbReference type="Proteomes" id="UP001223390"/>
    </source>
</evidence>
<dbReference type="Proteomes" id="UP001223390">
    <property type="component" value="Unassembled WGS sequence"/>
</dbReference>
<gene>
    <name evidence="2" type="ORF">QEZ40_006074</name>
</gene>
<reference evidence="2 3" key="1">
    <citation type="submission" date="2023-05" db="EMBL/GenBank/DDBJ databases">
        <title>Sequencing and Assembly of Streptomyces sp. NP73.</title>
        <authorList>
            <person name="Konwar A.N."/>
            <person name="Saikia K."/>
            <person name="Thakur D."/>
        </authorList>
    </citation>
    <scope>NUCLEOTIDE SEQUENCE [LARGE SCALE GENOMIC DNA]</scope>
    <source>
        <strain evidence="2 3">NP73</strain>
    </source>
</reference>
<evidence type="ECO:0000256" key="1">
    <source>
        <dbReference type="SAM" id="MobiDB-lite"/>
    </source>
</evidence>
<dbReference type="InterPro" id="IPR049735">
    <property type="entry name" value="NovE/LmbU-like"/>
</dbReference>
<protein>
    <submittedName>
        <fullName evidence="2">LmbU family transcriptional regulator</fullName>
    </submittedName>
</protein>
<dbReference type="EMBL" id="JASITI010000006">
    <property type="protein sequence ID" value="MDK9495426.1"/>
    <property type="molecule type" value="Genomic_DNA"/>
</dbReference>
<feature type="region of interest" description="Disordered" evidence="1">
    <location>
        <begin position="145"/>
        <end position="174"/>
    </location>
</feature>
<proteinExistence type="predicted"/>
<sequence length="201" mass="23261">MLDHAKENPVISRRPPAAVGQEIRRRTTLTIPRGMSMEAWRNLGQQIEAIANSSSWWLGDWLIYGQSEFPNRYKHAIAQTSLDYQTLRNYAWVARSFKPNQRLAELSFQHHAEVAGMDPEERGRLLKQAVEHGWSRNELRRQVRARRTTAEEERPVPLKIKPNDDQRERWQAAAQHTSQDLLTWITTSLDDAVETIPTAEG</sequence>
<name>A0ABT7GQ87_9ACTN</name>
<accession>A0ABT7GQ87</accession>
<dbReference type="RefSeq" id="WP_185911026.1">
    <property type="nucleotide sequence ID" value="NZ_JASITI010000006.1"/>
</dbReference>
<keyword evidence="3" id="KW-1185">Reference proteome</keyword>
<organism evidence="2 3">
    <name type="scientific">Streptomyces katrae</name>
    <dbReference type="NCBI Taxonomy" id="68223"/>
    <lineage>
        <taxon>Bacteria</taxon>
        <taxon>Bacillati</taxon>
        <taxon>Actinomycetota</taxon>
        <taxon>Actinomycetes</taxon>
        <taxon>Kitasatosporales</taxon>
        <taxon>Streptomycetaceae</taxon>
        <taxon>Streptomyces</taxon>
    </lineage>
</organism>
<feature type="compositionally biased region" description="Basic and acidic residues" evidence="1">
    <location>
        <begin position="148"/>
        <end position="170"/>
    </location>
</feature>
<comment type="caution">
    <text evidence="2">The sequence shown here is derived from an EMBL/GenBank/DDBJ whole genome shotgun (WGS) entry which is preliminary data.</text>
</comment>
<evidence type="ECO:0000313" key="2">
    <source>
        <dbReference type="EMBL" id="MDK9495426.1"/>
    </source>
</evidence>